<keyword evidence="3" id="KW-1185">Reference proteome</keyword>
<dbReference type="AlphaFoldDB" id="A0A641AS38"/>
<evidence type="ECO:0000256" key="1">
    <source>
        <dbReference type="SAM" id="Phobius"/>
    </source>
</evidence>
<dbReference type="OrthoDB" id="9988805at2"/>
<dbReference type="RefSeq" id="WP_129181007.1">
    <property type="nucleotide sequence ID" value="NZ_JAGIOG010000001.1"/>
</dbReference>
<organism evidence="2 3">
    <name type="scientific">Aeromicrobium fastidiosum</name>
    <dbReference type="NCBI Taxonomy" id="52699"/>
    <lineage>
        <taxon>Bacteria</taxon>
        <taxon>Bacillati</taxon>
        <taxon>Actinomycetota</taxon>
        <taxon>Actinomycetes</taxon>
        <taxon>Propionibacteriales</taxon>
        <taxon>Nocardioidaceae</taxon>
        <taxon>Aeromicrobium</taxon>
    </lineage>
</organism>
<protein>
    <submittedName>
        <fullName evidence="2">Uncharacterized protein</fullName>
    </submittedName>
</protein>
<keyword evidence="1" id="KW-0812">Transmembrane</keyword>
<dbReference type="Proteomes" id="UP001515100">
    <property type="component" value="Unassembled WGS sequence"/>
</dbReference>
<name>A0A641AS38_9ACTN</name>
<proteinExistence type="predicted"/>
<keyword evidence="1" id="KW-0472">Membrane</keyword>
<comment type="caution">
    <text evidence="2">The sequence shown here is derived from an EMBL/GenBank/DDBJ whole genome shotgun (WGS) entry which is preliminary data.</text>
</comment>
<evidence type="ECO:0000313" key="2">
    <source>
        <dbReference type="EMBL" id="KAA1380492.1"/>
    </source>
</evidence>
<keyword evidence="1" id="KW-1133">Transmembrane helix</keyword>
<feature type="transmembrane region" description="Helical" evidence="1">
    <location>
        <begin position="7"/>
        <end position="29"/>
    </location>
</feature>
<accession>A0A641AS38</accession>
<reference evidence="2" key="1">
    <citation type="submission" date="2019-09" db="EMBL/GenBank/DDBJ databases">
        <authorList>
            <person name="Li J."/>
        </authorList>
    </citation>
    <scope>NUCLEOTIDE SEQUENCE [LARGE SCALE GENOMIC DNA]</scope>
    <source>
        <strain evidence="2">NRBC 14897</strain>
    </source>
</reference>
<gene>
    <name evidence="2" type="ORF">ESP62_004755</name>
</gene>
<dbReference type="EMBL" id="SDPP02000001">
    <property type="protein sequence ID" value="KAA1380492.1"/>
    <property type="molecule type" value="Genomic_DNA"/>
</dbReference>
<feature type="transmembrane region" description="Helical" evidence="1">
    <location>
        <begin position="35"/>
        <end position="53"/>
    </location>
</feature>
<evidence type="ECO:0000313" key="3">
    <source>
        <dbReference type="Proteomes" id="UP001515100"/>
    </source>
</evidence>
<sequence>MSRESAGILLAVIGGIALAVAGVKFFVIGFYPEELVPFAVIGVVGAALCWTGSKLYQAAKQAG</sequence>